<feature type="domain" description="Clr5" evidence="1">
    <location>
        <begin position="20"/>
        <end position="76"/>
    </location>
</feature>
<proteinExistence type="predicted"/>
<dbReference type="InterPro" id="IPR025676">
    <property type="entry name" value="Clr5_dom"/>
</dbReference>
<dbReference type="Pfam" id="PF14420">
    <property type="entry name" value="Clr5"/>
    <property type="match status" value="1"/>
</dbReference>
<accession>A0A5Q4BRV8</accession>
<dbReference type="OrthoDB" id="539213at2759"/>
<dbReference type="PANTHER" id="PTHR38788">
    <property type="entry name" value="CLR5 DOMAIN-CONTAINING PROTEIN"/>
    <property type="match status" value="1"/>
</dbReference>
<evidence type="ECO:0000259" key="1">
    <source>
        <dbReference type="Pfam" id="PF14420"/>
    </source>
</evidence>
<comment type="caution">
    <text evidence="2">The sequence shown here is derived from an EMBL/GenBank/DDBJ whole genome shotgun (WGS) entry which is preliminary data.</text>
</comment>
<name>A0A5Q4BRV8_9PEZI</name>
<evidence type="ECO:0000313" key="2">
    <source>
        <dbReference type="EMBL" id="TQN69763.1"/>
    </source>
</evidence>
<protein>
    <recommendedName>
        <fullName evidence="1">Clr5 domain-containing protein</fullName>
    </recommendedName>
</protein>
<dbReference type="Proteomes" id="UP000326340">
    <property type="component" value="Unassembled WGS sequence"/>
</dbReference>
<dbReference type="PANTHER" id="PTHR38788:SF3">
    <property type="entry name" value="CLR5 DOMAIN-CONTAINING PROTEIN"/>
    <property type="match status" value="1"/>
</dbReference>
<evidence type="ECO:0000313" key="3">
    <source>
        <dbReference type="Proteomes" id="UP000326340"/>
    </source>
</evidence>
<keyword evidence="3" id="KW-1185">Reference proteome</keyword>
<gene>
    <name evidence="2" type="ORF">CSHISOI_05752</name>
</gene>
<sequence length="650" mass="72738">MEEPHNLQVSGFDFLHIPYDERWEPLKPIIVEAYLGKNGSGRPLTIPKLADFMKKNHGFSAEAHQYRHRLRMWDIRRRTTTQEKNDIVAVVGKRSRPGASTSTVTIHQGGMMKEVDKKQLKRFLKDTIRHQLVETLSPGTFFHWNLPYDAYIASIMRQADQPSPFGPITTTPRYLNVGSPEAITPGGPAPDSTPTTALITQKTLQDRSNLFLQGRREELLSRCNESDRRIMSGWLHDYWMHSYLTAKFWGRGPQQWTAGLVSEVTLVGNNLETPPNFSSPARWFPAPSPRTSGIPQPTSLCRWVIHYGEDRGLVYETEDSPPIETQDEFELHDESSWTPWPSAETQNRTLQSTMEESFTRSQFNATSVDELPLSNELIAQAVSKSPEELALESCAFAIMSGNLESVSNLFGPGRRFDIGTIYPYHLAASFLDGGHTCCTVMNDLIIQLQDNHPIALNNIDPDGHTVLDSLMISILRSHTNLAPFEVSTSFNHRTRFPGEEKDICGRWDADSPAVRQLHKEGHARIPQQWKHNFCHGSVQAVCHSMISIYAPMSAPKIDTLSGLFRHRCAECGLEMKMGPLHVLVVVAFYLAQRGMDGETLFGAIACAVCLLVLGADANMEADLSVADLFTSAEGDGCQHRSITAVELAEQ</sequence>
<organism evidence="2 3">
    <name type="scientific">Colletotrichum shisoi</name>
    <dbReference type="NCBI Taxonomy" id="2078593"/>
    <lineage>
        <taxon>Eukaryota</taxon>
        <taxon>Fungi</taxon>
        <taxon>Dikarya</taxon>
        <taxon>Ascomycota</taxon>
        <taxon>Pezizomycotina</taxon>
        <taxon>Sordariomycetes</taxon>
        <taxon>Hypocreomycetidae</taxon>
        <taxon>Glomerellales</taxon>
        <taxon>Glomerellaceae</taxon>
        <taxon>Colletotrichum</taxon>
        <taxon>Colletotrichum destructivum species complex</taxon>
    </lineage>
</organism>
<feature type="non-terminal residue" evidence="2">
    <location>
        <position position="650"/>
    </location>
</feature>
<dbReference type="EMBL" id="PUHP01000473">
    <property type="protein sequence ID" value="TQN69763.1"/>
    <property type="molecule type" value="Genomic_DNA"/>
</dbReference>
<dbReference type="AlphaFoldDB" id="A0A5Q4BRV8"/>
<reference evidence="2 3" key="1">
    <citation type="journal article" date="2019" name="Sci. Rep.">
        <title>Colletotrichum shisoi sp. nov., an anthracnose pathogen of Perilla frutescens in Japan: molecular phylogenetic, morphological and genomic evidence.</title>
        <authorList>
            <person name="Gan P."/>
            <person name="Tsushima A."/>
            <person name="Hiroyama R."/>
            <person name="Narusaka M."/>
            <person name="Takano Y."/>
            <person name="Narusaka Y."/>
            <person name="Kawaradani M."/>
            <person name="Damm U."/>
            <person name="Shirasu K."/>
        </authorList>
    </citation>
    <scope>NUCLEOTIDE SEQUENCE [LARGE SCALE GENOMIC DNA]</scope>
    <source>
        <strain evidence="2 3">PG-2018a</strain>
    </source>
</reference>